<dbReference type="GO" id="GO:0006310">
    <property type="term" value="P:DNA recombination"/>
    <property type="evidence" value="ECO:0007669"/>
    <property type="project" value="UniProtKB-KW"/>
</dbReference>
<keyword evidence="8" id="KW-0548">Nucleotidyltransferase</keyword>
<evidence type="ECO:0000256" key="6">
    <source>
        <dbReference type="ARBA" id="ARBA00022908"/>
    </source>
</evidence>
<name>A0A6L2NA61_TANCI</name>
<evidence type="ECO:0000256" key="2">
    <source>
        <dbReference type="ARBA" id="ARBA00022723"/>
    </source>
</evidence>
<keyword evidence="8" id="KW-0239">DNA-directed DNA polymerase</keyword>
<feature type="compositionally biased region" description="Basic and acidic residues" evidence="12">
    <location>
        <begin position="1313"/>
        <end position="1323"/>
    </location>
</feature>
<keyword evidence="5" id="KW-0460">Magnesium</keyword>
<evidence type="ECO:0000256" key="1">
    <source>
        <dbReference type="ARBA" id="ARBA00022722"/>
    </source>
</evidence>
<dbReference type="PANTHER" id="PTHR42648">
    <property type="entry name" value="TRANSPOSASE, PUTATIVE-RELATED"/>
    <property type="match status" value="1"/>
</dbReference>
<organism evidence="15">
    <name type="scientific">Tanacetum cinerariifolium</name>
    <name type="common">Dalmatian daisy</name>
    <name type="synonym">Chrysanthemum cinerariifolium</name>
    <dbReference type="NCBI Taxonomy" id="118510"/>
    <lineage>
        <taxon>Eukaryota</taxon>
        <taxon>Viridiplantae</taxon>
        <taxon>Streptophyta</taxon>
        <taxon>Embryophyta</taxon>
        <taxon>Tracheophyta</taxon>
        <taxon>Spermatophyta</taxon>
        <taxon>Magnoliopsida</taxon>
        <taxon>eudicotyledons</taxon>
        <taxon>Gunneridae</taxon>
        <taxon>Pentapetalae</taxon>
        <taxon>asterids</taxon>
        <taxon>campanulids</taxon>
        <taxon>Asterales</taxon>
        <taxon>Asteraceae</taxon>
        <taxon>Asteroideae</taxon>
        <taxon>Anthemideae</taxon>
        <taxon>Anthemidinae</taxon>
        <taxon>Tanacetum</taxon>
    </lineage>
</organism>
<dbReference type="Pfam" id="PF25597">
    <property type="entry name" value="SH3_retrovirus"/>
    <property type="match status" value="1"/>
</dbReference>
<dbReference type="InterPro" id="IPR039537">
    <property type="entry name" value="Retrotran_Ty1/copia-like"/>
</dbReference>
<feature type="coiled-coil region" evidence="11">
    <location>
        <begin position="292"/>
        <end position="319"/>
    </location>
</feature>
<feature type="region of interest" description="Disordered" evidence="12">
    <location>
        <begin position="1312"/>
        <end position="1374"/>
    </location>
</feature>
<dbReference type="GO" id="GO:0015074">
    <property type="term" value="P:DNA integration"/>
    <property type="evidence" value="ECO:0007669"/>
    <property type="project" value="UniProtKB-KW"/>
</dbReference>
<dbReference type="EMBL" id="BKCJ010008298">
    <property type="protein sequence ID" value="GEU81515.1"/>
    <property type="molecule type" value="Genomic_DNA"/>
</dbReference>
<keyword evidence="11" id="KW-0175">Coiled coil</keyword>
<evidence type="ECO:0000256" key="3">
    <source>
        <dbReference type="ARBA" id="ARBA00022759"/>
    </source>
</evidence>
<accession>A0A6L2NA61</accession>
<proteinExistence type="predicted"/>
<dbReference type="GO" id="GO:0046872">
    <property type="term" value="F:metal ion binding"/>
    <property type="evidence" value="ECO:0007669"/>
    <property type="project" value="UniProtKB-KW"/>
</dbReference>
<keyword evidence="10" id="KW-0511">Multifunctional enzyme</keyword>
<evidence type="ECO:0000259" key="13">
    <source>
        <dbReference type="Pfam" id="PF07727"/>
    </source>
</evidence>
<evidence type="ECO:0000256" key="4">
    <source>
        <dbReference type="ARBA" id="ARBA00022801"/>
    </source>
</evidence>
<keyword evidence="3" id="KW-0255">Endonuclease</keyword>
<evidence type="ECO:0000256" key="9">
    <source>
        <dbReference type="ARBA" id="ARBA00023172"/>
    </source>
</evidence>
<evidence type="ECO:0000256" key="7">
    <source>
        <dbReference type="ARBA" id="ARBA00022918"/>
    </source>
</evidence>
<dbReference type="InterPro" id="IPR013103">
    <property type="entry name" value="RVT_2"/>
</dbReference>
<keyword evidence="2" id="KW-0479">Metal-binding</keyword>
<gene>
    <name evidence="15" type="ORF">Tci_053493</name>
</gene>
<keyword evidence="6" id="KW-0229">DNA integration</keyword>
<dbReference type="PANTHER" id="PTHR42648:SF11">
    <property type="entry name" value="TRANSPOSON TY4-P GAG-POL POLYPROTEIN"/>
    <property type="match status" value="1"/>
</dbReference>
<evidence type="ECO:0000256" key="12">
    <source>
        <dbReference type="SAM" id="MobiDB-lite"/>
    </source>
</evidence>
<dbReference type="GO" id="GO:0016787">
    <property type="term" value="F:hydrolase activity"/>
    <property type="evidence" value="ECO:0007669"/>
    <property type="project" value="UniProtKB-KW"/>
</dbReference>
<evidence type="ECO:0000259" key="14">
    <source>
        <dbReference type="Pfam" id="PF25597"/>
    </source>
</evidence>
<keyword evidence="7" id="KW-0695">RNA-directed DNA polymerase</keyword>
<reference evidence="15" key="1">
    <citation type="journal article" date="2019" name="Sci. Rep.">
        <title>Draft genome of Tanacetum cinerariifolium, the natural source of mosquito coil.</title>
        <authorList>
            <person name="Yamashiro T."/>
            <person name="Shiraishi A."/>
            <person name="Satake H."/>
            <person name="Nakayama K."/>
        </authorList>
    </citation>
    <scope>NUCLEOTIDE SEQUENCE</scope>
</reference>
<dbReference type="GO" id="GO:0003887">
    <property type="term" value="F:DNA-directed DNA polymerase activity"/>
    <property type="evidence" value="ECO:0007669"/>
    <property type="project" value="UniProtKB-KW"/>
</dbReference>
<comment type="caution">
    <text evidence="15">The sequence shown here is derived from an EMBL/GenBank/DDBJ whole genome shotgun (WGS) entry which is preliminary data.</text>
</comment>
<dbReference type="InterPro" id="IPR057670">
    <property type="entry name" value="SH3_retrovirus"/>
</dbReference>
<feature type="domain" description="Reverse transcriptase Ty1/copia-type" evidence="13">
    <location>
        <begin position="634"/>
        <end position="759"/>
    </location>
</feature>
<dbReference type="SUPFAM" id="SSF53098">
    <property type="entry name" value="Ribonuclease H-like"/>
    <property type="match status" value="1"/>
</dbReference>
<dbReference type="InterPro" id="IPR012337">
    <property type="entry name" value="RNaseH-like_sf"/>
</dbReference>
<keyword evidence="8" id="KW-0808">Transferase</keyword>
<feature type="compositionally biased region" description="Acidic residues" evidence="12">
    <location>
        <begin position="1324"/>
        <end position="1340"/>
    </location>
</feature>
<keyword evidence="4" id="KW-0378">Hydrolase</keyword>
<keyword evidence="1" id="KW-0540">Nuclease</keyword>
<dbReference type="Pfam" id="PF14223">
    <property type="entry name" value="Retrotran_gag_2"/>
    <property type="match status" value="1"/>
</dbReference>
<keyword evidence="9" id="KW-0233">DNA recombination</keyword>
<feature type="region of interest" description="Disordered" evidence="12">
    <location>
        <begin position="518"/>
        <end position="563"/>
    </location>
</feature>
<sequence length="1374" mass="157216">MLKVNDVEELLLLKEIFQVVSTASIKVTTASMIDYALWEVIENDATLPKTTVREGVTKELLEAIKKRFGGNAATKKTQRNLLKKQYENFTTSSSKMLDKTFDRLQKLVSQLELLDEMLSQEDVNQKLLRSLPTEWNTHAVVWRNKADLNKMTMDDLYNNLKVYKLEIKWMSSSSSSTQNMAFVSSSNNNTSNNNRAINTAQVVNTANGVSTASTQVNASYSINIDNLNDIEEGPNYALMAFSSLSSDSKFKEIELMVLGYKTGLESVEERLEFFKTNESIYLEDIKVLKVEIQMGEIAIRELRKKLEIAQKEKDGIHLTGNPQLDLQDLGVIDSRCSRHMTRNMSYLTYYKEIDRGYVTFRGNPKGEKITRKVVIDDYSRFTWVFFQPTKDETSGILKSFIIRIENLVDFKVKAEAVKTACYVQNRVLVVKPHNKIPYELLHGRTPTLSFMRPFGCPVTIPNTIDHLGKFNGKVDEGFFVGYSLNSKAFRVFNSRTKIVEENLHIRFSESTPNVLGTQSIGFADSKSSHDDGSKPSSDNEKRVDEDPSKENECNDQEKEDNVNSTNNMLAHLTSSDDDDDGAMAAINNLDTTIQARRIQKGYSFIKRSKLERGYTGRASIIQVTRSLDFSRFTKWKRDIGTKWVFRNKKDEREIVIRNKARLVAQGYTQEERIDYDEVFARVARIEAIRLFLSYSFKDFVVYQMDVKSAFLYGKIEEEVVVCQPPGFKDPVFLDRVYKVEKALYGLHQAPRAWYTEVKNASTPMETQKPLLKNKGGEEVDVHMYRYLKGQPKLGLWYLKDSPFDLVAYTDSDYAGESLDRKSKTRETKHIEIKHHFIRDCNEKKLIQMVKIHTDKNVADLLTKAFDFCSTTMAKTINEEALLHARVYGKKIIITEAYFRRDLQLANEQGVDCLSNSTIFEQLALMGYEKVSQKPTRKVTQVPQPSDPIEHVVDEAVHKELGDSLVRVATTASSSGAENDNDVDEDIILVNDQDDVDKDMFDVNVLGGEEVFAVAGKNENVVNITTKELTSAQVLEALKTSKPKVKGLVIQEPGESTTIKTISSQQSHDKGQRIMIEEPVKPKKKDQIRLDKEAALKLQAEFDEEARLARERERAEKEQEANIALIETWIDIQEKIDVDYQMAKNLQAQEQKDLSDAEKATLFQQNMKGYKLNDLKLKEFDSIKEMFDRSFRRVNTFINYRTKLVKEKEKRAGEELIQESIKKQKVEDDKEKAELKQEDLEDLYKLVKARYGSTRPVENIDYLLWSDMKRMFEPHVEDENIKFRGGFLGLKLLDAVGVTAAQVFVNTTLMKLEPGSHKDKPEHVDDNDDKYDEKIDEEEGSEMGILETRTEKMQTPIPTSPRSLGTILSSDKNIT</sequence>
<evidence type="ECO:0000256" key="8">
    <source>
        <dbReference type="ARBA" id="ARBA00022932"/>
    </source>
</evidence>
<evidence type="ECO:0000256" key="11">
    <source>
        <dbReference type="SAM" id="Coils"/>
    </source>
</evidence>
<feature type="compositionally biased region" description="Basic and acidic residues" evidence="12">
    <location>
        <begin position="526"/>
        <end position="561"/>
    </location>
</feature>
<feature type="compositionally biased region" description="Polar residues" evidence="12">
    <location>
        <begin position="1355"/>
        <end position="1374"/>
    </location>
</feature>
<protein>
    <submittedName>
        <fullName evidence="15">Retrovirus-related Pol polyprotein from transposon TNT 1-94</fullName>
    </submittedName>
</protein>
<dbReference type="GO" id="GO:0003964">
    <property type="term" value="F:RNA-directed DNA polymerase activity"/>
    <property type="evidence" value="ECO:0007669"/>
    <property type="project" value="UniProtKB-KW"/>
</dbReference>
<feature type="coiled-coil region" evidence="11">
    <location>
        <begin position="1215"/>
        <end position="1249"/>
    </location>
</feature>
<evidence type="ECO:0000313" key="15">
    <source>
        <dbReference type="EMBL" id="GEU81515.1"/>
    </source>
</evidence>
<evidence type="ECO:0000256" key="10">
    <source>
        <dbReference type="ARBA" id="ARBA00023268"/>
    </source>
</evidence>
<evidence type="ECO:0000256" key="5">
    <source>
        <dbReference type="ARBA" id="ARBA00022842"/>
    </source>
</evidence>
<feature type="domain" description="Retroviral polymerase SH3-like" evidence="14">
    <location>
        <begin position="464"/>
        <end position="511"/>
    </location>
</feature>
<dbReference type="GO" id="GO:0004519">
    <property type="term" value="F:endonuclease activity"/>
    <property type="evidence" value="ECO:0007669"/>
    <property type="project" value="UniProtKB-KW"/>
</dbReference>
<dbReference type="Pfam" id="PF07727">
    <property type="entry name" value="RVT_2"/>
    <property type="match status" value="1"/>
</dbReference>